<accession>A0A9P6CN27</accession>
<keyword evidence="1" id="KW-0472">Membrane</keyword>
<evidence type="ECO:0000313" key="3">
    <source>
        <dbReference type="Proteomes" id="UP000807353"/>
    </source>
</evidence>
<keyword evidence="1" id="KW-0812">Transmembrane</keyword>
<keyword evidence="3" id="KW-1185">Reference proteome</keyword>
<evidence type="ECO:0000313" key="2">
    <source>
        <dbReference type="EMBL" id="KAF9466509.1"/>
    </source>
</evidence>
<name>A0A9P6CN27_9AGAR</name>
<gene>
    <name evidence="2" type="ORF">BDZ94DRAFT_1251091</name>
</gene>
<dbReference type="AlphaFoldDB" id="A0A9P6CN27"/>
<dbReference type="OrthoDB" id="3364107at2759"/>
<organism evidence="2 3">
    <name type="scientific">Collybia nuda</name>
    <dbReference type="NCBI Taxonomy" id="64659"/>
    <lineage>
        <taxon>Eukaryota</taxon>
        <taxon>Fungi</taxon>
        <taxon>Dikarya</taxon>
        <taxon>Basidiomycota</taxon>
        <taxon>Agaricomycotina</taxon>
        <taxon>Agaricomycetes</taxon>
        <taxon>Agaricomycetidae</taxon>
        <taxon>Agaricales</taxon>
        <taxon>Tricholomatineae</taxon>
        <taxon>Clitocybaceae</taxon>
        <taxon>Collybia</taxon>
    </lineage>
</organism>
<evidence type="ECO:0008006" key="4">
    <source>
        <dbReference type="Google" id="ProtNLM"/>
    </source>
</evidence>
<protein>
    <recommendedName>
        <fullName evidence="4">MARVEL domain-containing protein</fullName>
    </recommendedName>
</protein>
<feature type="transmembrane region" description="Helical" evidence="1">
    <location>
        <begin position="36"/>
        <end position="64"/>
    </location>
</feature>
<proteinExistence type="predicted"/>
<comment type="caution">
    <text evidence="2">The sequence shown here is derived from an EMBL/GenBank/DDBJ whole genome shotgun (WGS) entry which is preliminary data.</text>
</comment>
<feature type="transmembrane region" description="Helical" evidence="1">
    <location>
        <begin position="131"/>
        <end position="151"/>
    </location>
</feature>
<reference evidence="2" key="1">
    <citation type="submission" date="2020-11" db="EMBL/GenBank/DDBJ databases">
        <authorList>
            <consortium name="DOE Joint Genome Institute"/>
            <person name="Ahrendt S."/>
            <person name="Riley R."/>
            <person name="Andreopoulos W."/>
            <person name="Labutti K."/>
            <person name="Pangilinan J."/>
            <person name="Ruiz-Duenas F.J."/>
            <person name="Barrasa J.M."/>
            <person name="Sanchez-Garcia M."/>
            <person name="Camarero S."/>
            <person name="Miyauchi S."/>
            <person name="Serrano A."/>
            <person name="Linde D."/>
            <person name="Babiker R."/>
            <person name="Drula E."/>
            <person name="Ayuso-Fernandez I."/>
            <person name="Pacheco R."/>
            <person name="Padilla G."/>
            <person name="Ferreira P."/>
            <person name="Barriuso J."/>
            <person name="Kellner H."/>
            <person name="Castanera R."/>
            <person name="Alfaro M."/>
            <person name="Ramirez L."/>
            <person name="Pisabarro A.G."/>
            <person name="Kuo A."/>
            <person name="Tritt A."/>
            <person name="Lipzen A."/>
            <person name="He G."/>
            <person name="Yan M."/>
            <person name="Ng V."/>
            <person name="Cullen D."/>
            <person name="Martin F."/>
            <person name="Rosso M.-N."/>
            <person name="Henrissat B."/>
            <person name="Hibbett D."/>
            <person name="Martinez A.T."/>
            <person name="Grigoriev I.V."/>
        </authorList>
    </citation>
    <scope>NUCLEOTIDE SEQUENCE</scope>
    <source>
        <strain evidence="2">CBS 247.69</strain>
    </source>
</reference>
<dbReference type="EMBL" id="MU150241">
    <property type="protein sequence ID" value="KAF9466509.1"/>
    <property type="molecule type" value="Genomic_DNA"/>
</dbReference>
<keyword evidence="1" id="KW-1133">Transmembrane helix</keyword>
<feature type="transmembrane region" description="Helical" evidence="1">
    <location>
        <begin position="76"/>
        <end position="98"/>
    </location>
</feature>
<evidence type="ECO:0000256" key="1">
    <source>
        <dbReference type="SAM" id="Phobius"/>
    </source>
</evidence>
<sequence length="230" mass="24749">MSFISIIRLIAFCLSLLFAIVTLGLSARWTQASNELLGILYNFEVVALLAATLTLVIIPTLLTVAAIRKNALTSMIAVEIPVLGALWILWLIAAALTADVSGVFYPFGCVDQLGSGVAFCRQFMAIEALSFLNWLLLMVYSIILLTFTLIAQSRGNNVWRLSVNEAVFFLPRATSSPTGQPGIATAPPTIIAAQYQYPPGSAPMQQAAAPQISAYSSQPTPVSYTSYPQV</sequence>
<dbReference type="Proteomes" id="UP000807353">
    <property type="component" value="Unassembled WGS sequence"/>
</dbReference>